<protein>
    <recommendedName>
        <fullName evidence="2">Formin-like protein</fullName>
    </recommendedName>
</protein>
<gene>
    <name evidence="5" type="ORF">CTI12_AA404400</name>
</gene>
<evidence type="ECO:0000259" key="3">
    <source>
        <dbReference type="PROSITE" id="PS50011"/>
    </source>
</evidence>
<dbReference type="InterPro" id="IPR011009">
    <property type="entry name" value="Kinase-like_dom_sf"/>
</dbReference>
<dbReference type="InterPro" id="IPR015425">
    <property type="entry name" value="FH2_Formin"/>
</dbReference>
<reference evidence="5 6" key="1">
    <citation type="journal article" date="2018" name="Mol. Plant">
        <title>The genome of Artemisia annua provides insight into the evolution of Asteraceae family and artemisinin biosynthesis.</title>
        <authorList>
            <person name="Shen Q."/>
            <person name="Zhang L."/>
            <person name="Liao Z."/>
            <person name="Wang S."/>
            <person name="Yan T."/>
            <person name="Shi P."/>
            <person name="Liu M."/>
            <person name="Fu X."/>
            <person name="Pan Q."/>
            <person name="Wang Y."/>
            <person name="Lv Z."/>
            <person name="Lu X."/>
            <person name="Zhang F."/>
            <person name="Jiang W."/>
            <person name="Ma Y."/>
            <person name="Chen M."/>
            <person name="Hao X."/>
            <person name="Li L."/>
            <person name="Tang Y."/>
            <person name="Lv G."/>
            <person name="Zhou Y."/>
            <person name="Sun X."/>
            <person name="Brodelius P.E."/>
            <person name="Rose J.K.C."/>
            <person name="Tang K."/>
        </authorList>
    </citation>
    <scope>NUCLEOTIDE SEQUENCE [LARGE SCALE GENOMIC DNA]</scope>
    <source>
        <strain evidence="6">cv. Huhao1</strain>
        <tissue evidence="5">Leaf</tissue>
    </source>
</reference>
<dbReference type="SUPFAM" id="SSF101447">
    <property type="entry name" value="Formin homology 2 domain (FH2 domain)"/>
    <property type="match status" value="1"/>
</dbReference>
<dbReference type="EMBL" id="PKPP01006024">
    <property type="protein sequence ID" value="PWA57961.1"/>
    <property type="molecule type" value="Genomic_DNA"/>
</dbReference>
<dbReference type="InterPro" id="IPR051144">
    <property type="entry name" value="Formin_homology_domain"/>
</dbReference>
<dbReference type="InterPro" id="IPR042201">
    <property type="entry name" value="FH2_Formin_sf"/>
</dbReference>
<dbReference type="STRING" id="35608.A0A2U1M9L7"/>
<feature type="domain" description="FH2" evidence="4">
    <location>
        <begin position="1"/>
        <end position="378"/>
    </location>
</feature>
<dbReference type="PANTHER" id="PTHR45733:SF10">
    <property type="entry name" value="FORMIN-LIKE PROTEIN 15A-RELATED"/>
    <property type="match status" value="1"/>
</dbReference>
<keyword evidence="6" id="KW-1185">Reference proteome</keyword>
<dbReference type="InterPro" id="IPR000719">
    <property type="entry name" value="Prot_kinase_dom"/>
</dbReference>
<dbReference type="InterPro" id="IPR001245">
    <property type="entry name" value="Ser-Thr/Tyr_kinase_cat_dom"/>
</dbReference>
<dbReference type="Pfam" id="PF07714">
    <property type="entry name" value="PK_Tyr_Ser-Thr"/>
    <property type="match status" value="1"/>
</dbReference>
<dbReference type="Pfam" id="PF02181">
    <property type="entry name" value="FH2"/>
    <property type="match status" value="1"/>
</dbReference>
<dbReference type="Proteomes" id="UP000245207">
    <property type="component" value="Unassembled WGS sequence"/>
</dbReference>
<dbReference type="PROSITE" id="PS50011">
    <property type="entry name" value="PROTEIN_KINASE_DOM"/>
    <property type="match status" value="1"/>
</dbReference>
<dbReference type="OrthoDB" id="1668162at2759"/>
<sequence>MAVAAPRKSNLKPSYWSMVTQPLQGSFWEELQRPGESQSAQDCDVLELETPFSAVVQRGGRHASTGPETQKMHLVDFRRANNTEIMLTKVKMTLPDMMAAALAMDESILDADQVEYLIKLCPTKEEMELLKFFLELMKAPRVESKLRVFLFKIQFNTQLTEFKKSLNTVDSACEEIRTSSKLKEIFNTILYLGHMLNYGTARGAAIDFKLDTLLKLTDTRASNSKMTLMHYLCKVLAAKSPTLLDFHMDLVSLESATKIQLKSLAEEMQAIIKGLEKVKQELTASADDGPVSEVFHKKLSVFIGFAESEVRFVKYLYSVVGRNADALALYFGEDPALSQTLWNFVRLFRKELESKEYKEEGYNMADGKEVKSEDVESGYGLVYKGQLYKSGKSIPVAIKRLNEQFGQRLKEFLTEVHLLSWQKHPNLISIVGYCEIDKEKILVYEYVQRGSLDKYLRRNNTTNYSLTWRQRLNICVGAARGLEHLHYHVGEHLSIIHRDIKSANILLDQNWVAKVSDFGMSKLTFDGLYRSAIVSLACGTMNYIEPEYMLTGILKEKSDVYSFGMVLFEVLCGRLCTIREDDGILLSGPLAKEFYERRRLDEMVDPSLKEHLNSDSMNKFSAIAYRCLHDDRRHRPTMDLVVKELEDLLKSEK</sequence>
<dbReference type="Gene3D" id="1.10.510.10">
    <property type="entry name" value="Transferase(Phosphotransferase) domain 1"/>
    <property type="match status" value="1"/>
</dbReference>
<evidence type="ECO:0000313" key="6">
    <source>
        <dbReference type="Proteomes" id="UP000245207"/>
    </source>
</evidence>
<organism evidence="5 6">
    <name type="scientific">Artemisia annua</name>
    <name type="common">Sweet wormwood</name>
    <dbReference type="NCBI Taxonomy" id="35608"/>
    <lineage>
        <taxon>Eukaryota</taxon>
        <taxon>Viridiplantae</taxon>
        <taxon>Streptophyta</taxon>
        <taxon>Embryophyta</taxon>
        <taxon>Tracheophyta</taxon>
        <taxon>Spermatophyta</taxon>
        <taxon>Magnoliopsida</taxon>
        <taxon>eudicotyledons</taxon>
        <taxon>Gunneridae</taxon>
        <taxon>Pentapetalae</taxon>
        <taxon>asterids</taxon>
        <taxon>campanulids</taxon>
        <taxon>Asterales</taxon>
        <taxon>Asteraceae</taxon>
        <taxon>Asteroideae</taxon>
        <taxon>Anthemideae</taxon>
        <taxon>Artemisiinae</taxon>
        <taxon>Artemisia</taxon>
    </lineage>
</organism>
<dbReference type="InterPro" id="IPR008271">
    <property type="entry name" value="Ser/Thr_kinase_AS"/>
</dbReference>
<dbReference type="GO" id="GO:0004672">
    <property type="term" value="F:protein kinase activity"/>
    <property type="evidence" value="ECO:0007669"/>
    <property type="project" value="InterPro"/>
</dbReference>
<proteinExistence type="inferred from homology"/>
<name>A0A2U1M9L7_ARTAN</name>
<evidence type="ECO:0000256" key="1">
    <source>
        <dbReference type="ARBA" id="ARBA00006468"/>
    </source>
</evidence>
<evidence type="ECO:0000259" key="4">
    <source>
        <dbReference type="PROSITE" id="PS51444"/>
    </source>
</evidence>
<dbReference type="SMART" id="SM00220">
    <property type="entry name" value="S_TKc"/>
    <property type="match status" value="1"/>
</dbReference>
<dbReference type="PROSITE" id="PS00108">
    <property type="entry name" value="PROTEIN_KINASE_ST"/>
    <property type="match status" value="1"/>
</dbReference>
<comment type="similarity">
    <text evidence="1">Belongs to the formin-like family. Class-II subfamily.</text>
</comment>
<feature type="domain" description="Protein kinase" evidence="3">
    <location>
        <begin position="368"/>
        <end position="649"/>
    </location>
</feature>
<dbReference type="SUPFAM" id="SSF56112">
    <property type="entry name" value="Protein kinase-like (PK-like)"/>
    <property type="match status" value="1"/>
</dbReference>
<dbReference type="Gene3D" id="1.20.58.2220">
    <property type="entry name" value="Formin, FH2 domain"/>
    <property type="match status" value="1"/>
</dbReference>
<dbReference type="AlphaFoldDB" id="A0A2U1M9L7"/>
<dbReference type="PANTHER" id="PTHR45733">
    <property type="entry name" value="FORMIN-J"/>
    <property type="match status" value="1"/>
</dbReference>
<comment type="caution">
    <text evidence="5">The sequence shown here is derived from an EMBL/GenBank/DDBJ whole genome shotgun (WGS) entry which is preliminary data.</text>
</comment>
<dbReference type="SMART" id="SM00498">
    <property type="entry name" value="FH2"/>
    <property type="match status" value="1"/>
</dbReference>
<dbReference type="Gene3D" id="3.30.200.20">
    <property type="entry name" value="Phosphorylase Kinase, domain 1"/>
    <property type="match status" value="1"/>
</dbReference>
<dbReference type="GO" id="GO:0005524">
    <property type="term" value="F:ATP binding"/>
    <property type="evidence" value="ECO:0007669"/>
    <property type="project" value="InterPro"/>
</dbReference>
<dbReference type="PROSITE" id="PS51444">
    <property type="entry name" value="FH2"/>
    <property type="match status" value="1"/>
</dbReference>
<evidence type="ECO:0000313" key="5">
    <source>
        <dbReference type="EMBL" id="PWA57961.1"/>
    </source>
</evidence>
<evidence type="ECO:0000256" key="2">
    <source>
        <dbReference type="RuleBase" id="RU361260"/>
    </source>
</evidence>
<accession>A0A2U1M9L7</accession>